<sequence>ISEKFPSKPKALNGWSSDSDMTPPPTVKWKPLIHSPSRTPVLVGSEEFDKCLNNDKFSHEEYSNGALSILQYPYDNGYYFPYSPRYRNRRDETAVSVLLKKDGEGSQVRRKDPVLLLPWWKEILGTIIFCIAATTYIVRKFFHPPTAYVR</sequence>
<gene>
    <name evidence="3" type="ORF">M9458_026585</name>
</gene>
<evidence type="ECO:0000313" key="3">
    <source>
        <dbReference type="EMBL" id="KAL0177691.1"/>
    </source>
</evidence>
<feature type="region of interest" description="Disordered" evidence="1">
    <location>
        <begin position="1"/>
        <end position="28"/>
    </location>
</feature>
<protein>
    <submittedName>
        <fullName evidence="3">Uncharacterized protein</fullName>
    </submittedName>
</protein>
<dbReference type="EMBL" id="JAMKFB020000013">
    <property type="protein sequence ID" value="KAL0177691.1"/>
    <property type="molecule type" value="Genomic_DNA"/>
</dbReference>
<keyword evidence="4" id="KW-1185">Reference proteome</keyword>
<evidence type="ECO:0000256" key="1">
    <source>
        <dbReference type="SAM" id="MobiDB-lite"/>
    </source>
</evidence>
<organism evidence="3 4">
    <name type="scientific">Cirrhinus mrigala</name>
    <name type="common">Mrigala</name>
    <dbReference type="NCBI Taxonomy" id="683832"/>
    <lineage>
        <taxon>Eukaryota</taxon>
        <taxon>Metazoa</taxon>
        <taxon>Chordata</taxon>
        <taxon>Craniata</taxon>
        <taxon>Vertebrata</taxon>
        <taxon>Euteleostomi</taxon>
        <taxon>Actinopterygii</taxon>
        <taxon>Neopterygii</taxon>
        <taxon>Teleostei</taxon>
        <taxon>Ostariophysi</taxon>
        <taxon>Cypriniformes</taxon>
        <taxon>Cyprinidae</taxon>
        <taxon>Labeoninae</taxon>
        <taxon>Labeonini</taxon>
        <taxon>Cirrhinus</taxon>
    </lineage>
</organism>
<comment type="caution">
    <text evidence="3">The sequence shown here is derived from an EMBL/GenBank/DDBJ whole genome shotgun (WGS) entry which is preliminary data.</text>
</comment>
<keyword evidence="2" id="KW-0812">Transmembrane</keyword>
<dbReference type="AlphaFoldDB" id="A0ABD0PYL3"/>
<keyword evidence="2" id="KW-1133">Transmembrane helix</keyword>
<reference evidence="3 4" key="1">
    <citation type="submission" date="2024-05" db="EMBL/GenBank/DDBJ databases">
        <title>Genome sequencing and assembly of Indian major carp, Cirrhinus mrigala (Hamilton, 1822).</title>
        <authorList>
            <person name="Mohindra V."/>
            <person name="Chowdhury L.M."/>
            <person name="Lal K."/>
            <person name="Jena J.K."/>
        </authorList>
    </citation>
    <scope>NUCLEOTIDE SEQUENCE [LARGE SCALE GENOMIC DNA]</scope>
    <source>
        <strain evidence="3">CM1030</strain>
        <tissue evidence="3">Blood</tissue>
    </source>
</reference>
<dbReference type="Proteomes" id="UP001529510">
    <property type="component" value="Unassembled WGS sequence"/>
</dbReference>
<evidence type="ECO:0000313" key="4">
    <source>
        <dbReference type="Proteomes" id="UP001529510"/>
    </source>
</evidence>
<keyword evidence="2" id="KW-0472">Membrane</keyword>
<feature type="transmembrane region" description="Helical" evidence="2">
    <location>
        <begin position="119"/>
        <end position="138"/>
    </location>
</feature>
<proteinExistence type="predicted"/>
<feature type="non-terminal residue" evidence="3">
    <location>
        <position position="1"/>
    </location>
</feature>
<name>A0ABD0PYL3_CIRMR</name>
<feature type="non-terminal residue" evidence="3">
    <location>
        <position position="150"/>
    </location>
</feature>
<evidence type="ECO:0000256" key="2">
    <source>
        <dbReference type="SAM" id="Phobius"/>
    </source>
</evidence>
<accession>A0ABD0PYL3</accession>